<feature type="domain" description="DUF397" evidence="1">
    <location>
        <begin position="6"/>
        <end position="58"/>
    </location>
</feature>
<gene>
    <name evidence="2" type="ORF">GCM10009765_67640</name>
</gene>
<evidence type="ECO:0000313" key="2">
    <source>
        <dbReference type="EMBL" id="GAA1708579.1"/>
    </source>
</evidence>
<dbReference type="RefSeq" id="WP_163572410.1">
    <property type="nucleotide sequence ID" value="NZ_BAAANY010000032.1"/>
</dbReference>
<evidence type="ECO:0000259" key="1">
    <source>
        <dbReference type="Pfam" id="PF04149"/>
    </source>
</evidence>
<comment type="caution">
    <text evidence="2">The sequence shown here is derived from an EMBL/GenBank/DDBJ whole genome shotgun (WGS) entry which is preliminary data.</text>
</comment>
<evidence type="ECO:0000313" key="3">
    <source>
        <dbReference type="Proteomes" id="UP001500618"/>
    </source>
</evidence>
<name>A0ABP4UNF5_9ACTN</name>
<dbReference type="InterPro" id="IPR007278">
    <property type="entry name" value="DUF397"/>
</dbReference>
<dbReference type="EMBL" id="BAAANY010000032">
    <property type="protein sequence ID" value="GAA1708579.1"/>
    <property type="molecule type" value="Genomic_DNA"/>
</dbReference>
<dbReference type="Proteomes" id="UP001500618">
    <property type="component" value="Unassembled WGS sequence"/>
</dbReference>
<keyword evidence="3" id="KW-1185">Reference proteome</keyword>
<proteinExistence type="predicted"/>
<dbReference type="Pfam" id="PF04149">
    <property type="entry name" value="DUF397"/>
    <property type="match status" value="1"/>
</dbReference>
<reference evidence="3" key="1">
    <citation type="journal article" date="2019" name="Int. J. Syst. Evol. Microbiol.">
        <title>The Global Catalogue of Microorganisms (GCM) 10K type strain sequencing project: providing services to taxonomists for standard genome sequencing and annotation.</title>
        <authorList>
            <consortium name="The Broad Institute Genomics Platform"/>
            <consortium name="The Broad Institute Genome Sequencing Center for Infectious Disease"/>
            <person name="Wu L."/>
            <person name="Ma J."/>
        </authorList>
    </citation>
    <scope>NUCLEOTIDE SEQUENCE [LARGE SCALE GENOMIC DNA]</scope>
    <source>
        <strain evidence="3">JCM 14718</strain>
    </source>
</reference>
<sequence>MTNVSNWRKSSRSGNTASCVEAGNASAVVAVRDTKLGESSPVLRFAPEQWRTFVSSTKAHGFTA</sequence>
<organism evidence="2 3">
    <name type="scientific">Fodinicola feengrottensis</name>
    <dbReference type="NCBI Taxonomy" id="435914"/>
    <lineage>
        <taxon>Bacteria</taxon>
        <taxon>Bacillati</taxon>
        <taxon>Actinomycetota</taxon>
        <taxon>Actinomycetes</taxon>
        <taxon>Mycobacteriales</taxon>
        <taxon>Fodinicola</taxon>
    </lineage>
</organism>
<accession>A0ABP4UNF5</accession>
<protein>
    <recommendedName>
        <fullName evidence="1">DUF397 domain-containing protein</fullName>
    </recommendedName>
</protein>